<dbReference type="KEGG" id="spl:Spea_1223"/>
<sequence length="103" mass="11222">MYAEVQTTKTNLHLTLNSDRVKIGYRAFSAIFAGYLLAATVSSVLALTLPFSPIDNVLTAMMLSFAVYACAAIWAFSVQSHWRALSDLVLLSGLFYLLTLAIG</sequence>
<dbReference type="HOGENOM" id="CLU_159285_2_1_6"/>
<evidence type="ECO:0000313" key="3">
    <source>
        <dbReference type="Proteomes" id="UP000002608"/>
    </source>
</evidence>
<evidence type="ECO:0000313" key="2">
    <source>
        <dbReference type="EMBL" id="ABV86550.1"/>
    </source>
</evidence>
<feature type="transmembrane region" description="Helical" evidence="1">
    <location>
        <begin position="84"/>
        <end position="102"/>
    </location>
</feature>
<dbReference type="STRING" id="398579.Spea_1223"/>
<evidence type="ECO:0008006" key="4">
    <source>
        <dbReference type="Google" id="ProtNLM"/>
    </source>
</evidence>
<protein>
    <recommendedName>
        <fullName evidence="4">Iron uptake protein</fullName>
    </recommendedName>
</protein>
<dbReference type="Proteomes" id="UP000002608">
    <property type="component" value="Chromosome"/>
</dbReference>
<dbReference type="EMBL" id="CP000851">
    <property type="protein sequence ID" value="ABV86550.1"/>
    <property type="molecule type" value="Genomic_DNA"/>
</dbReference>
<keyword evidence="1" id="KW-1133">Transmembrane helix</keyword>
<dbReference type="AlphaFoldDB" id="A8H1W3"/>
<organism evidence="2 3">
    <name type="scientific">Shewanella pealeana (strain ATCC 700345 / ANG-SQ1)</name>
    <dbReference type="NCBI Taxonomy" id="398579"/>
    <lineage>
        <taxon>Bacteria</taxon>
        <taxon>Pseudomonadati</taxon>
        <taxon>Pseudomonadota</taxon>
        <taxon>Gammaproteobacteria</taxon>
        <taxon>Alteromonadales</taxon>
        <taxon>Shewanellaceae</taxon>
        <taxon>Shewanella</taxon>
    </lineage>
</organism>
<gene>
    <name evidence="2" type="ordered locus">Spea_1223</name>
</gene>
<keyword evidence="1" id="KW-0472">Membrane</keyword>
<evidence type="ECO:0000256" key="1">
    <source>
        <dbReference type="SAM" id="Phobius"/>
    </source>
</evidence>
<dbReference type="eggNOG" id="ENOG5032ZKY">
    <property type="taxonomic scope" value="Bacteria"/>
</dbReference>
<keyword evidence="1" id="KW-0812">Transmembrane</keyword>
<feature type="transmembrane region" description="Helical" evidence="1">
    <location>
        <begin position="57"/>
        <end position="77"/>
    </location>
</feature>
<reference evidence="2 3" key="1">
    <citation type="submission" date="2007-10" db="EMBL/GenBank/DDBJ databases">
        <title>Complete sequence of Shewanella pealeana ATCC 700345.</title>
        <authorList>
            <consortium name="US DOE Joint Genome Institute"/>
            <person name="Copeland A."/>
            <person name="Lucas S."/>
            <person name="Lapidus A."/>
            <person name="Barry K."/>
            <person name="Glavina del Rio T."/>
            <person name="Dalin E."/>
            <person name="Tice H."/>
            <person name="Pitluck S."/>
            <person name="Chertkov O."/>
            <person name="Brettin T."/>
            <person name="Bruce D."/>
            <person name="Detter J.C."/>
            <person name="Han C."/>
            <person name="Schmutz J."/>
            <person name="Larimer F."/>
            <person name="Land M."/>
            <person name="Hauser L."/>
            <person name="Kyrpides N."/>
            <person name="Kim E."/>
            <person name="Zhao J.-S.Z."/>
            <person name="Manno D."/>
            <person name="Hawari J."/>
            <person name="Richardson P."/>
        </authorList>
    </citation>
    <scope>NUCLEOTIDE SEQUENCE [LARGE SCALE GENOMIC DNA]</scope>
    <source>
        <strain evidence="3">ATCC 700345 / ANG-SQ1</strain>
    </source>
</reference>
<proteinExistence type="predicted"/>
<name>A8H1W3_SHEPA</name>
<feature type="transmembrane region" description="Helical" evidence="1">
    <location>
        <begin position="27"/>
        <end position="51"/>
    </location>
</feature>
<keyword evidence="3" id="KW-1185">Reference proteome</keyword>
<accession>A8H1W3</accession>